<feature type="domain" description="PAS" evidence="11">
    <location>
        <begin position="568"/>
        <end position="638"/>
    </location>
</feature>
<dbReference type="CDD" id="cd00130">
    <property type="entry name" value="PAS"/>
    <property type="match status" value="2"/>
</dbReference>
<dbReference type="Gene3D" id="3.30.565.10">
    <property type="entry name" value="Histidine kinase-like ATPase, C-terminal domain"/>
    <property type="match status" value="1"/>
</dbReference>
<evidence type="ECO:0000256" key="1">
    <source>
        <dbReference type="ARBA" id="ARBA00000085"/>
    </source>
</evidence>
<dbReference type="PANTHER" id="PTHR43711:SF1">
    <property type="entry name" value="HISTIDINE KINASE 1"/>
    <property type="match status" value="1"/>
</dbReference>
<dbReference type="Pfam" id="PF00072">
    <property type="entry name" value="Response_reg"/>
    <property type="match status" value="1"/>
</dbReference>
<keyword evidence="8" id="KW-0175">Coiled coil</keyword>
<reference evidence="13" key="1">
    <citation type="submission" date="2022-06" db="EMBL/GenBank/DDBJ databases">
        <title>Natrinema sp. a new haloarchaeum isolate from saline soil.</title>
        <authorList>
            <person name="Strakova D."/>
            <person name="Galisteo C."/>
            <person name="Sanchez-Porro C."/>
            <person name="Ventosa A."/>
        </authorList>
    </citation>
    <scope>NUCLEOTIDE SEQUENCE</scope>
    <source>
        <strain evidence="13">S1CR25-10</strain>
    </source>
</reference>
<dbReference type="PROSITE" id="PS50113">
    <property type="entry name" value="PAC"/>
    <property type="match status" value="1"/>
</dbReference>
<dbReference type="CDD" id="cd00156">
    <property type="entry name" value="REC"/>
    <property type="match status" value="1"/>
</dbReference>
<dbReference type="InterPro" id="IPR036097">
    <property type="entry name" value="HisK_dim/P_sf"/>
</dbReference>
<dbReference type="CDD" id="cd00075">
    <property type="entry name" value="HATPase"/>
    <property type="match status" value="1"/>
</dbReference>
<dbReference type="SMART" id="SM00387">
    <property type="entry name" value="HATPase_c"/>
    <property type="match status" value="1"/>
</dbReference>
<accession>A0A9Q4L7B5</accession>
<evidence type="ECO:0000259" key="10">
    <source>
        <dbReference type="PROSITE" id="PS50110"/>
    </source>
</evidence>
<evidence type="ECO:0000256" key="6">
    <source>
        <dbReference type="ARBA" id="ARBA00023012"/>
    </source>
</evidence>
<feature type="domain" description="PAS" evidence="11">
    <location>
        <begin position="312"/>
        <end position="386"/>
    </location>
</feature>
<keyword evidence="3 7" id="KW-0597">Phosphoprotein</keyword>
<dbReference type="SMART" id="SM00448">
    <property type="entry name" value="REC"/>
    <property type="match status" value="1"/>
</dbReference>
<dbReference type="PROSITE" id="PS50109">
    <property type="entry name" value="HIS_KIN"/>
    <property type="match status" value="1"/>
</dbReference>
<dbReference type="Gene3D" id="3.40.50.2300">
    <property type="match status" value="1"/>
</dbReference>
<evidence type="ECO:0000256" key="5">
    <source>
        <dbReference type="ARBA" id="ARBA00022777"/>
    </source>
</evidence>
<feature type="domain" description="Histidine kinase" evidence="9">
    <location>
        <begin position="869"/>
        <end position="1057"/>
    </location>
</feature>
<dbReference type="Pfam" id="PF00512">
    <property type="entry name" value="HisKA"/>
    <property type="match status" value="1"/>
</dbReference>
<evidence type="ECO:0000259" key="9">
    <source>
        <dbReference type="PROSITE" id="PS50109"/>
    </source>
</evidence>
<dbReference type="Gene3D" id="1.10.287.130">
    <property type="match status" value="1"/>
</dbReference>
<dbReference type="Pfam" id="PF02518">
    <property type="entry name" value="HATPase_c"/>
    <property type="match status" value="1"/>
</dbReference>
<dbReference type="InterPro" id="IPR003594">
    <property type="entry name" value="HATPase_dom"/>
</dbReference>
<feature type="coiled-coil region" evidence="8">
    <location>
        <begin position="681"/>
        <end position="708"/>
    </location>
</feature>
<dbReference type="InterPro" id="IPR000014">
    <property type="entry name" value="PAS"/>
</dbReference>
<keyword evidence="4" id="KW-0808">Transferase</keyword>
<name>A0A9Q4L7B5_9EURY</name>
<dbReference type="InterPro" id="IPR003661">
    <property type="entry name" value="HisK_dim/P_dom"/>
</dbReference>
<evidence type="ECO:0000259" key="12">
    <source>
        <dbReference type="PROSITE" id="PS50113"/>
    </source>
</evidence>
<dbReference type="Pfam" id="PF13185">
    <property type="entry name" value="GAF_2"/>
    <property type="match status" value="2"/>
</dbReference>
<feature type="domain" description="PAC" evidence="12">
    <location>
        <begin position="388"/>
        <end position="440"/>
    </location>
</feature>
<dbReference type="NCBIfam" id="TIGR00229">
    <property type="entry name" value="sensory_box"/>
    <property type="match status" value="2"/>
</dbReference>
<dbReference type="PROSITE" id="PS50112">
    <property type="entry name" value="PAS"/>
    <property type="match status" value="2"/>
</dbReference>
<evidence type="ECO:0000313" key="14">
    <source>
        <dbReference type="Proteomes" id="UP001154061"/>
    </source>
</evidence>
<comment type="catalytic activity">
    <reaction evidence="1">
        <text>ATP + protein L-histidine = ADP + protein N-phospho-L-histidine.</text>
        <dbReference type="EC" id="2.7.13.3"/>
    </reaction>
</comment>
<dbReference type="InterPro" id="IPR001789">
    <property type="entry name" value="Sig_transdc_resp-reg_receiver"/>
</dbReference>
<dbReference type="InterPro" id="IPR003018">
    <property type="entry name" value="GAF"/>
</dbReference>
<comment type="caution">
    <text evidence="13">The sequence shown here is derived from an EMBL/GenBank/DDBJ whole genome shotgun (WGS) entry which is preliminary data.</text>
</comment>
<dbReference type="SMART" id="SM00065">
    <property type="entry name" value="GAF"/>
    <property type="match status" value="2"/>
</dbReference>
<sequence length="1063" mass="119499">MPTTGEGDISVLHVDAESNFAEMVARILEREDDRFSVETATNAREGLDYLAENHVDCVVSDYDLPGQNGIAFFEAIRTEHSDLPFILYTGKGSEEVASKAISAGVTDYLQKEGGTDQYTLLANRIRNAVEQYRANRRITNNHRINSVVRKVNKALIHATTQTQIDERVCEIISDSKPYQFAWIGEHDTETKTVEPRTAIGIGTESLHTIKITTDESPTGQGPTERAVQNRELEIVKDIVEIPQYKPWRKQAIEQGCRSSAAIPLVYEDTLYGVLTIYADRTHAFDEEEQQLLSNLGETIAHAHHRIDLQRQYVEQYRNLFEEAPVMIVSTQATTDEPIIDDCNRAFTERLGYTRTELQGTSLADHYTKSSADKLLEKGYQQALSGEFVREQRTLVTRDGEEVSTILRASPRRNQNGEIIGTLALYLDITNEQQVQELEQTNALLSTLFDTLPQGILAETESREVLAANQQFFELFELPSSPADVLGADCEEMAEKASEMFVESEGFIERINTLIAEGQSLDSEELALTDGRIFERAHRPIELSTGDGHLWVYQDITERKHRDQDLQTMKRQLEAILENSTTPMFMKEDNGKYIFVNQAYRDLFDLQDEQIVGRTDHDIHSSEMAEEVQQNDMAAIGHEEPVKAEERILVGNEERIFITTKVPIYDTGTRSGSDTPVAMFGVATDISERKNYEQRLQALNQAIRQLLTAETREEVAEIGVKVAKEILNLDANSIHLYDEKESALKPVAASDAVYELVGDPPTFTGDDSIAWRVYEQGDAHALDDIHDDPDRYNPETPIRSGLYLPLDNHGILIAGSPTPAAFDQRDVLLGDILTSNIAIALDQVDRTNQLRDREQELMRQNERLEQFASVISHDLRNPLNVAEGNLELAREEYDSKYLEEISWANERMRTLIDDLLLLAREGDAVTDRKRIELGALIEGCWENVATGDATLTANIDRTIQADESRLKQLFENLYRNAVEHGGENVTVSVGELDDGFYIEDDGPGIPEDDRFEVFEVGYSTSENGTGFGLSIVQDIVTAHDWQIESTAGNDGGARFEITGVEFVE</sequence>
<organism evidence="13 14">
    <name type="scientific">Natrinema salsiterrestre</name>
    <dbReference type="NCBI Taxonomy" id="2950540"/>
    <lineage>
        <taxon>Archaea</taxon>
        <taxon>Methanobacteriati</taxon>
        <taxon>Methanobacteriota</taxon>
        <taxon>Stenosarchaea group</taxon>
        <taxon>Halobacteria</taxon>
        <taxon>Halobacteriales</taxon>
        <taxon>Natrialbaceae</taxon>
        <taxon>Natrinema</taxon>
    </lineage>
</organism>
<evidence type="ECO:0000313" key="13">
    <source>
        <dbReference type="EMBL" id="MDF9747882.1"/>
    </source>
</evidence>
<dbReference type="Pfam" id="PF08448">
    <property type="entry name" value="PAS_4"/>
    <property type="match status" value="2"/>
</dbReference>
<dbReference type="InterPro" id="IPR005467">
    <property type="entry name" value="His_kinase_dom"/>
</dbReference>
<dbReference type="InterPro" id="IPR013656">
    <property type="entry name" value="PAS_4"/>
</dbReference>
<keyword evidence="5" id="KW-0418">Kinase</keyword>
<dbReference type="EC" id="2.7.13.3" evidence="2"/>
<evidence type="ECO:0000256" key="4">
    <source>
        <dbReference type="ARBA" id="ARBA00022679"/>
    </source>
</evidence>
<dbReference type="InterPro" id="IPR004358">
    <property type="entry name" value="Sig_transdc_His_kin-like_C"/>
</dbReference>
<gene>
    <name evidence="13" type="ORF">NDI89_20095</name>
</gene>
<dbReference type="PROSITE" id="PS50110">
    <property type="entry name" value="RESPONSE_REGULATORY"/>
    <property type="match status" value="1"/>
</dbReference>
<evidence type="ECO:0000256" key="2">
    <source>
        <dbReference type="ARBA" id="ARBA00012438"/>
    </source>
</evidence>
<dbReference type="InterPro" id="IPR000700">
    <property type="entry name" value="PAS-assoc_C"/>
</dbReference>
<dbReference type="SMART" id="SM00091">
    <property type="entry name" value="PAS"/>
    <property type="match status" value="3"/>
</dbReference>
<dbReference type="Proteomes" id="UP001154061">
    <property type="component" value="Unassembled WGS sequence"/>
</dbReference>
<evidence type="ECO:0000256" key="3">
    <source>
        <dbReference type="ARBA" id="ARBA00022553"/>
    </source>
</evidence>
<keyword evidence="6" id="KW-0902">Two-component regulatory system</keyword>
<dbReference type="InterPro" id="IPR035965">
    <property type="entry name" value="PAS-like_dom_sf"/>
</dbReference>
<keyword evidence="14" id="KW-1185">Reference proteome</keyword>
<proteinExistence type="predicted"/>
<dbReference type="RefSeq" id="WP_277524310.1">
    <property type="nucleotide sequence ID" value="NZ_JAMQOT010000010.1"/>
</dbReference>
<dbReference type="SUPFAM" id="SSF52172">
    <property type="entry name" value="CheY-like"/>
    <property type="match status" value="1"/>
</dbReference>
<feature type="domain" description="Response regulatory" evidence="10">
    <location>
        <begin position="10"/>
        <end position="126"/>
    </location>
</feature>
<dbReference type="InterPro" id="IPR029016">
    <property type="entry name" value="GAF-like_dom_sf"/>
</dbReference>
<dbReference type="CDD" id="cd00082">
    <property type="entry name" value="HisKA"/>
    <property type="match status" value="1"/>
</dbReference>
<dbReference type="SUPFAM" id="SSF47384">
    <property type="entry name" value="Homodimeric domain of signal transducing histidine kinase"/>
    <property type="match status" value="1"/>
</dbReference>
<dbReference type="Gene3D" id="3.30.450.40">
    <property type="match status" value="2"/>
</dbReference>
<dbReference type="SMART" id="SM00388">
    <property type="entry name" value="HisKA"/>
    <property type="match status" value="1"/>
</dbReference>
<protein>
    <recommendedName>
        <fullName evidence="2">histidine kinase</fullName>
        <ecNumber evidence="2">2.7.13.3</ecNumber>
    </recommendedName>
</protein>
<dbReference type="AlphaFoldDB" id="A0A9Q4L7B5"/>
<dbReference type="PRINTS" id="PR00344">
    <property type="entry name" value="BCTRLSENSOR"/>
</dbReference>
<dbReference type="SUPFAM" id="SSF55781">
    <property type="entry name" value="GAF domain-like"/>
    <property type="match status" value="2"/>
</dbReference>
<dbReference type="GO" id="GO:0000155">
    <property type="term" value="F:phosphorelay sensor kinase activity"/>
    <property type="evidence" value="ECO:0007669"/>
    <property type="project" value="InterPro"/>
</dbReference>
<dbReference type="EMBL" id="JAMQOT010000010">
    <property type="protein sequence ID" value="MDF9747882.1"/>
    <property type="molecule type" value="Genomic_DNA"/>
</dbReference>
<feature type="modified residue" description="4-aspartylphosphate" evidence="7">
    <location>
        <position position="61"/>
    </location>
</feature>
<dbReference type="InterPro" id="IPR036890">
    <property type="entry name" value="HATPase_C_sf"/>
</dbReference>
<evidence type="ECO:0000256" key="8">
    <source>
        <dbReference type="SAM" id="Coils"/>
    </source>
</evidence>
<dbReference type="SUPFAM" id="SSF55874">
    <property type="entry name" value="ATPase domain of HSP90 chaperone/DNA topoisomerase II/histidine kinase"/>
    <property type="match status" value="1"/>
</dbReference>
<evidence type="ECO:0000256" key="7">
    <source>
        <dbReference type="PROSITE-ProRule" id="PRU00169"/>
    </source>
</evidence>
<dbReference type="PANTHER" id="PTHR43711">
    <property type="entry name" value="TWO-COMPONENT HISTIDINE KINASE"/>
    <property type="match status" value="1"/>
</dbReference>
<dbReference type="SUPFAM" id="SSF55785">
    <property type="entry name" value="PYP-like sensor domain (PAS domain)"/>
    <property type="match status" value="3"/>
</dbReference>
<evidence type="ECO:0000259" key="11">
    <source>
        <dbReference type="PROSITE" id="PS50112"/>
    </source>
</evidence>
<dbReference type="Pfam" id="PF13426">
    <property type="entry name" value="PAS_9"/>
    <property type="match status" value="1"/>
</dbReference>
<dbReference type="InterPro" id="IPR011006">
    <property type="entry name" value="CheY-like_superfamily"/>
</dbReference>
<dbReference type="InterPro" id="IPR050736">
    <property type="entry name" value="Sensor_HK_Regulatory"/>
</dbReference>
<dbReference type="Gene3D" id="3.30.450.20">
    <property type="entry name" value="PAS domain"/>
    <property type="match status" value="3"/>
</dbReference>